<feature type="region of interest" description="Disordered" evidence="4">
    <location>
        <begin position="1155"/>
        <end position="1262"/>
    </location>
</feature>
<evidence type="ECO:0000313" key="6">
    <source>
        <dbReference type="Proteomes" id="UP001283361"/>
    </source>
</evidence>
<evidence type="ECO:0008006" key="7">
    <source>
        <dbReference type="Google" id="ProtNLM"/>
    </source>
</evidence>
<feature type="region of interest" description="Disordered" evidence="4">
    <location>
        <begin position="921"/>
        <end position="986"/>
    </location>
</feature>
<feature type="region of interest" description="Disordered" evidence="4">
    <location>
        <begin position="198"/>
        <end position="218"/>
    </location>
</feature>
<protein>
    <recommendedName>
        <fullName evidence="7">GON-4-like protein</fullName>
    </recommendedName>
</protein>
<sequence length="2703" mass="301041">MESKDGNTAEDGFALVISNLSQLKEDEDLSEKCSPSQTKRDTCIDQASDISMPGPSGYNPKDTPKKIQSLPETSPFGTPKKIDERSNIYQTPTKDRSADSCHAHKRHRRKVAMRKRLLSDQEDVGDGDGIQKRCKVVQNNEETQDAEMDGDWGDIDEALELKAGKVKMNAKNVKTVIRQVLTNPKVLNLFKDVLELETEDSPKKSSQSNADEMEYEPKMTRAKVKDFLERISVASPSKKPPSGPSILDVDFAEEEEDDEYDPAKDECHESDEDETESMVSSRLSDFGSPCPLTPSTPRQVLEHKSAGLSTRFTNENVSAQVFTPHSQVLNTEINLNASGQGNIDSINTIALRTRSKLPLHSTSITDIENAFVAPDITPDMYYTNDDADWNQFLSTLYKQPDDAGTDDDGEANDPEFDYIAEAALEEEDVDEVLFNKPTKISKKEVNALMDELNELFQDEMLPYQAMSSLSDQYSVIGQQGPNPKNDQDGVFKAPFVPKSPAHHSKQQPQVDFLDIDSQPWQSYEAQKNNQVQETVIQQVDFIFTNFQLELIKDQMRKHVQLLAQSFIIFRSQAECSEMMEYLLNELDYLREKSCAGEKSLFHACNLEPALAFIRNPLVREMGEATNPLMSTKRVHFQVTIAQKRAMYESSAFVYPHLLPTFKNIKVTQKQEPFLQSEDNLIAIGLEQFRDCTGVGVSQLIQKHLVYRKDVRKIKYRIDWLVKCKQRENVVKFVYKNKRLPDDFPQSVVTDFLPLAPRDQSNSLLPLWCNVLRKSEYTHPKPKGIKSSELIEAETPPQSKSGPESYAMVECQTRVFPNTEHSFAGELTPSSSALPATSTPQNDKVPLLHSEAFPYSSSQRVSSIFPEASADEPYPLSSQTLINIPALPRELNCQKGQIIVFPQTVSSSIPLTGIFYPFENTANSQNTSGDQHPYHRGQVSQSALHLDKQNSLSKHPPQIQISTHHNYKPRVGSNPKQAAPSQNSIKTENSSCDLLAQTLISCGIGEDMSNLSPIKSDVPFTASPISKEYRKINSTVRNLRGAFDAAEDIQALECHENYSTERKTSASKIYENPVLKKGLKQEILHKTSAFKEKLKIKLSPSQSITVLSLKNCDGFPANTKIQSNGYKATYSSVQTKALPGNDCSSTLYVSDLSLQRNEHSSKKNFQNSTFRSGRGMTKTPLHPKNDSPIEANSKDEDQIYETDNEIPTIPELKERSSCLTNSSAPSSQLAQNSPVEQSDFTSASGTPNAVLLPKSESPMEANTAHEQLNERLSFLTNSSALSSQITRVNFVEESASGPPNAVLLPKIDSPMEANAADEQKTCETDNGVPITLETDKGVPITLETDNVPVTLETDNDVQIIPERSDVTNCSTSSNALDLRKNDAPLGFTSASGTANSLLAPKTEKPVKEKVKDEKQNHDTDDDVLIITEKNGVAADFSTNSNALGSKLNSVELSVFTSASGTDKSLLVPKGDGPEEENAKYKQQIHKTDVFTISKVSQESDHLTCSENLASESTEANHKNSKEDCSKCITVTDNEETNITTMPCEVFSSHKNNLGTKEKQIFTSSGESIDIPEKIDKSHDNHSKKTSLLEVESKRNNLEASVFETDTFEDYVPSPDVMDEEPEVDQEELDEILASIITIRCDIQGKRKNEEDFRSDPIPVDMIVDGCEAKVSEEKKYQEEYISDYYQRVRNLLENSFQRFEKLLSLLRNINIDHNNPVELFVDFAMMLHDHMDLVEDFAGVLLSFQAVLCKCYISSHKYQKLQKFLSELQTNFSDSITPYQRTLATLNKWLSLSKETEFDDNFLKDQLVDLFQTIPSLLDKCCHYFLSKPTVTCDNQAKGTAQEVGTDRFNKLSSRNLKDCLRTEDKYQEAHEEQLQKDGTHTLAHSEVKIKVCQDEPLVPKLAMCYSESQPVQISEPSGVNQIYEKTRLQAASNSLTKVKEYQSEESKNGGELQSDEVVEKRKSRKKRKLKLKLAAAKDLEVSDNKKSLLIEDHLPSVKSVFPNTHYEVNKVVVSTSSGLTSHSLTVTPATSMMSSLLPSMSCASDLLGLPHKSMSVSQRVPLTAKEPQNTAEKKIEPTQVTVTNPRTSENSNLLHLPQFSSQSYSNSSVSNSTIDTTNASSIRLIKGECSGMNKDSHGTNHIYTGTTKANPTLQACRILPRLKGSAHHNAPQFSGFAQSNIIPAQPVLTNTCRATYSSNFCLPVLVYVQPQKFASIQTTSKLNSLEIKPKSLDKDVHTKGTNETKSSQRKTLRSSVKKTKKQKTKTVKANLTNLDNLCTSPMTAETPQKTSKINTVTSALLSKSTKLCGATKEKDDGLVFPEEIRKDTTCSGNMHKSSKAGVNNIKLDGTDKVTPFPEKDNGELSKSIYDPQHIQFETPNTSFSHVQKDACSVTENNTCNGKSHTMSFANNDMKQPSLNPDYNTKSLNPDVNSSENISNLSPIKVSVRNPSKVIQTYLDSMSLGPVEESMDPQFLQHIAHLLTSPNKHITDSVSKFDLVAFIESSQFACKDLATSNDFSRAASQFFNRNPSSSTGPLGFSQAFKEQGLGTPISEASDGLGNKVTSEEVMKENHTISVKTIDHPIVPEAGELTYNRCEEKESSDEIKSIEQIQSKELEMMDSDNVPENQVVYPPEDLSQSVWTEEWDEQILCAVVENEGVTESVIEKLQLQIPIKSITELTSRANELLEIMQKDLENEADQEER</sequence>
<feature type="compositionally biased region" description="Polar residues" evidence="4">
    <location>
        <begin position="937"/>
        <end position="963"/>
    </location>
</feature>
<proteinExistence type="predicted"/>
<evidence type="ECO:0000256" key="1">
    <source>
        <dbReference type="ARBA" id="ARBA00023015"/>
    </source>
</evidence>
<evidence type="ECO:0000256" key="3">
    <source>
        <dbReference type="ARBA" id="ARBA00023242"/>
    </source>
</evidence>
<organism evidence="5 6">
    <name type="scientific">Elysia crispata</name>
    <name type="common">lettuce slug</name>
    <dbReference type="NCBI Taxonomy" id="231223"/>
    <lineage>
        <taxon>Eukaryota</taxon>
        <taxon>Metazoa</taxon>
        <taxon>Spiralia</taxon>
        <taxon>Lophotrochozoa</taxon>
        <taxon>Mollusca</taxon>
        <taxon>Gastropoda</taxon>
        <taxon>Heterobranchia</taxon>
        <taxon>Euthyneura</taxon>
        <taxon>Panpulmonata</taxon>
        <taxon>Sacoglossa</taxon>
        <taxon>Placobranchoidea</taxon>
        <taxon>Plakobranchidae</taxon>
        <taxon>Elysia</taxon>
    </lineage>
</organism>
<reference evidence="5" key="1">
    <citation type="journal article" date="2023" name="G3 (Bethesda)">
        <title>A reference genome for the long-term kleptoplast-retaining sea slug Elysia crispata morphotype clarki.</title>
        <authorList>
            <person name="Eastman K.E."/>
            <person name="Pendleton A.L."/>
            <person name="Shaikh M.A."/>
            <person name="Suttiyut T."/>
            <person name="Ogas R."/>
            <person name="Tomko P."/>
            <person name="Gavelis G."/>
            <person name="Widhalm J.R."/>
            <person name="Wisecaver J.H."/>
        </authorList>
    </citation>
    <scope>NUCLEOTIDE SEQUENCE</scope>
    <source>
        <strain evidence="5">ECLA1</strain>
    </source>
</reference>
<feature type="compositionally biased region" description="Basic residues" evidence="4">
    <location>
        <begin position="103"/>
        <end position="116"/>
    </location>
</feature>
<feature type="compositionally biased region" description="Basic residues" evidence="4">
    <location>
        <begin position="2247"/>
        <end position="2263"/>
    </location>
</feature>
<dbReference type="GO" id="GO:0005634">
    <property type="term" value="C:nucleus"/>
    <property type="evidence" value="ECO:0007669"/>
    <property type="project" value="TreeGrafter"/>
</dbReference>
<accession>A0AAE1EAA1</accession>
<feature type="region of interest" description="Disordered" evidence="4">
    <location>
        <begin position="1941"/>
        <end position="1964"/>
    </location>
</feature>
<dbReference type="PANTHER" id="PTHR16088">
    <property type="entry name" value="YY1 ASSOCIATED PROTEIN-RELATED"/>
    <property type="match status" value="1"/>
</dbReference>
<keyword evidence="1" id="KW-0805">Transcription regulation</keyword>
<feature type="compositionally biased region" description="Basic and acidic residues" evidence="4">
    <location>
        <begin position="2233"/>
        <end position="2242"/>
    </location>
</feature>
<feature type="compositionally biased region" description="Polar residues" evidence="4">
    <location>
        <begin position="1216"/>
        <end position="1246"/>
    </location>
</feature>
<evidence type="ECO:0000313" key="5">
    <source>
        <dbReference type="EMBL" id="KAK3798628.1"/>
    </source>
</evidence>
<feature type="compositionally biased region" description="Basic and acidic residues" evidence="4">
    <location>
        <begin position="1182"/>
        <end position="1196"/>
    </location>
</feature>
<gene>
    <name evidence="5" type="ORF">RRG08_019115</name>
</gene>
<feature type="region of interest" description="Disordered" evidence="4">
    <location>
        <begin position="2233"/>
        <end position="2263"/>
    </location>
</feature>
<keyword evidence="3" id="KW-0539">Nucleus</keyword>
<dbReference type="InterPro" id="IPR052435">
    <property type="entry name" value="YY1-Transcr_Regul"/>
</dbReference>
<dbReference type="EMBL" id="JAWDGP010000656">
    <property type="protein sequence ID" value="KAK3798628.1"/>
    <property type="molecule type" value="Genomic_DNA"/>
</dbReference>
<name>A0AAE1EAA1_9GAST</name>
<feature type="region of interest" description="Disordered" evidence="4">
    <location>
        <begin position="254"/>
        <end position="297"/>
    </location>
</feature>
<feature type="compositionally biased region" description="Polar residues" evidence="4">
    <location>
        <begin position="973"/>
        <end position="986"/>
    </location>
</feature>
<comment type="caution">
    <text evidence="5">The sequence shown here is derived from an EMBL/GenBank/DDBJ whole genome shotgun (WGS) entry which is preliminary data.</text>
</comment>
<feature type="compositionally biased region" description="Basic and acidic residues" evidence="4">
    <location>
        <begin position="93"/>
        <end position="102"/>
    </location>
</feature>
<feature type="region of interest" description="Disordered" evidence="4">
    <location>
        <begin position="782"/>
        <end position="805"/>
    </location>
</feature>
<keyword evidence="2" id="KW-0804">Transcription</keyword>
<dbReference type="GO" id="GO:0006355">
    <property type="term" value="P:regulation of DNA-templated transcription"/>
    <property type="evidence" value="ECO:0007669"/>
    <property type="project" value="TreeGrafter"/>
</dbReference>
<evidence type="ECO:0000256" key="2">
    <source>
        <dbReference type="ARBA" id="ARBA00023163"/>
    </source>
</evidence>
<keyword evidence="6" id="KW-1185">Reference proteome</keyword>
<dbReference type="Proteomes" id="UP001283361">
    <property type="component" value="Unassembled WGS sequence"/>
</dbReference>
<evidence type="ECO:0000256" key="4">
    <source>
        <dbReference type="SAM" id="MobiDB-lite"/>
    </source>
</evidence>
<dbReference type="GO" id="GO:0003712">
    <property type="term" value="F:transcription coregulator activity"/>
    <property type="evidence" value="ECO:0007669"/>
    <property type="project" value="TreeGrafter"/>
</dbReference>
<feature type="region of interest" description="Disordered" evidence="4">
    <location>
        <begin position="24"/>
        <end position="128"/>
    </location>
</feature>
<dbReference type="PANTHER" id="PTHR16088:SF3">
    <property type="entry name" value="GON-4-LIKE PROTEIN"/>
    <property type="match status" value="1"/>
</dbReference>